<name>A0ACC0NBS3_RHOML</name>
<gene>
    <name evidence="1" type="ORF">RHMOL_Rhmol06G0084600</name>
</gene>
<accession>A0ACC0NBS3</accession>
<protein>
    <submittedName>
        <fullName evidence="1">Uncharacterized protein</fullName>
    </submittedName>
</protein>
<proteinExistence type="predicted"/>
<evidence type="ECO:0000313" key="1">
    <source>
        <dbReference type="EMBL" id="KAI8550172.1"/>
    </source>
</evidence>
<evidence type="ECO:0000313" key="2">
    <source>
        <dbReference type="Proteomes" id="UP001062846"/>
    </source>
</evidence>
<sequence>MEMEECPLEFDIDEAIGDEDPEDLSMEGDHNLEEVVEPKVGMSFDSENEARDYYTSYGRTQGFGVIIRTSKKREDGQRTNVTYGCHRSGKSRINSLNPITAHPTSKTGCKASMNISYTVDKKWMLNSIELNHNHEICPDKARYLKFNRIIPPHVKRTLELNDAAGIRTNKTIASCVIEAGGPKNLPFLEKDARNHLDKARRLQLKEGDAEAMHKYFIKMQADNGNFFYAMDVDQEHRLKSVFWADARSREAFKEFGDAVTFDTTYLVNKHGMPFAPFVGVNHHGQSILFGCGLISQEDTDSFVWLFEAWLSCMSGCSPNAIITDQCRAMQNAISIVFPNARHRWCLWHILKKIPEKLKSCEAYDSILVSLMRYMIH</sequence>
<dbReference type="Proteomes" id="UP001062846">
    <property type="component" value="Chromosome 6"/>
</dbReference>
<comment type="caution">
    <text evidence="1">The sequence shown here is derived from an EMBL/GenBank/DDBJ whole genome shotgun (WGS) entry which is preliminary data.</text>
</comment>
<dbReference type="EMBL" id="CM046393">
    <property type="protein sequence ID" value="KAI8550172.1"/>
    <property type="molecule type" value="Genomic_DNA"/>
</dbReference>
<keyword evidence="2" id="KW-1185">Reference proteome</keyword>
<reference evidence="1" key="1">
    <citation type="submission" date="2022-02" db="EMBL/GenBank/DDBJ databases">
        <title>Plant Genome Project.</title>
        <authorList>
            <person name="Zhang R.-G."/>
        </authorList>
    </citation>
    <scope>NUCLEOTIDE SEQUENCE</scope>
    <source>
        <strain evidence="1">AT1</strain>
    </source>
</reference>
<organism evidence="1 2">
    <name type="scientific">Rhododendron molle</name>
    <name type="common">Chinese azalea</name>
    <name type="synonym">Azalea mollis</name>
    <dbReference type="NCBI Taxonomy" id="49168"/>
    <lineage>
        <taxon>Eukaryota</taxon>
        <taxon>Viridiplantae</taxon>
        <taxon>Streptophyta</taxon>
        <taxon>Embryophyta</taxon>
        <taxon>Tracheophyta</taxon>
        <taxon>Spermatophyta</taxon>
        <taxon>Magnoliopsida</taxon>
        <taxon>eudicotyledons</taxon>
        <taxon>Gunneridae</taxon>
        <taxon>Pentapetalae</taxon>
        <taxon>asterids</taxon>
        <taxon>Ericales</taxon>
        <taxon>Ericaceae</taxon>
        <taxon>Ericoideae</taxon>
        <taxon>Rhodoreae</taxon>
        <taxon>Rhododendron</taxon>
    </lineage>
</organism>